<feature type="region of interest" description="Disordered" evidence="1">
    <location>
        <begin position="85"/>
        <end position="107"/>
    </location>
</feature>
<evidence type="ECO:0000256" key="2">
    <source>
        <dbReference type="SAM" id="SignalP"/>
    </source>
</evidence>
<evidence type="ECO:0008006" key="5">
    <source>
        <dbReference type="Google" id="ProtNLM"/>
    </source>
</evidence>
<evidence type="ECO:0000256" key="1">
    <source>
        <dbReference type="SAM" id="MobiDB-lite"/>
    </source>
</evidence>
<dbReference type="OrthoDB" id="3539240at2"/>
<keyword evidence="4" id="KW-1185">Reference proteome</keyword>
<accession>A0A2T0QEC5</accession>
<organism evidence="3 4">
    <name type="scientific">Allonocardiopsis opalescens</name>
    <dbReference type="NCBI Taxonomy" id="1144618"/>
    <lineage>
        <taxon>Bacteria</taxon>
        <taxon>Bacillati</taxon>
        <taxon>Actinomycetota</taxon>
        <taxon>Actinomycetes</taxon>
        <taxon>Streptosporangiales</taxon>
        <taxon>Allonocardiopsis</taxon>
    </lineage>
</organism>
<gene>
    <name evidence="3" type="ORF">CLV72_101906</name>
</gene>
<name>A0A2T0QEC5_9ACTN</name>
<sequence>MAHRTVIRILFRTATTSALAAAAAGMAAAPALANTGYECKRVEFDPATSVAVGHQCVSVGEGNPDLTGYFITEPDDAPYGCDAVETENDPAGGLRVTGTGCERDVAP</sequence>
<dbReference type="AlphaFoldDB" id="A0A2T0QEC5"/>
<comment type="caution">
    <text evidence="3">The sequence shown here is derived from an EMBL/GenBank/DDBJ whole genome shotgun (WGS) entry which is preliminary data.</text>
</comment>
<evidence type="ECO:0000313" key="4">
    <source>
        <dbReference type="Proteomes" id="UP000237846"/>
    </source>
</evidence>
<protein>
    <recommendedName>
        <fullName evidence="5">Secreted protein</fullName>
    </recommendedName>
</protein>
<dbReference type="EMBL" id="PVZC01000001">
    <property type="protein sequence ID" value="PRY02304.1"/>
    <property type="molecule type" value="Genomic_DNA"/>
</dbReference>
<feature type="chain" id="PRO_5038486596" description="Secreted protein" evidence="2">
    <location>
        <begin position="34"/>
        <end position="107"/>
    </location>
</feature>
<feature type="signal peptide" evidence="2">
    <location>
        <begin position="1"/>
        <end position="33"/>
    </location>
</feature>
<dbReference type="Proteomes" id="UP000237846">
    <property type="component" value="Unassembled WGS sequence"/>
</dbReference>
<evidence type="ECO:0000313" key="3">
    <source>
        <dbReference type="EMBL" id="PRY02304.1"/>
    </source>
</evidence>
<reference evidence="3 4" key="1">
    <citation type="submission" date="2018-03" db="EMBL/GenBank/DDBJ databases">
        <title>Genomic Encyclopedia of Archaeal and Bacterial Type Strains, Phase II (KMG-II): from individual species to whole genera.</title>
        <authorList>
            <person name="Goeker M."/>
        </authorList>
    </citation>
    <scope>NUCLEOTIDE SEQUENCE [LARGE SCALE GENOMIC DNA]</scope>
    <source>
        <strain evidence="3 4">DSM 45601</strain>
    </source>
</reference>
<proteinExistence type="predicted"/>
<keyword evidence="2" id="KW-0732">Signal</keyword>
<dbReference type="RefSeq" id="WP_106239620.1">
    <property type="nucleotide sequence ID" value="NZ_PVZC01000001.1"/>
</dbReference>